<dbReference type="PANTHER" id="PTHR36985">
    <property type="entry name" value="TRANSLOCATION AND ASSEMBLY MODULE SUBUNIT TAMB"/>
    <property type="match status" value="1"/>
</dbReference>
<dbReference type="Proteomes" id="UP000286954">
    <property type="component" value="Chromosome"/>
</dbReference>
<evidence type="ECO:0000256" key="2">
    <source>
        <dbReference type="ARBA" id="ARBA00022692"/>
    </source>
</evidence>
<dbReference type="PANTHER" id="PTHR36985:SF1">
    <property type="entry name" value="TRANSLOCATION AND ASSEMBLY MODULE SUBUNIT TAMB"/>
    <property type="match status" value="1"/>
</dbReference>
<dbReference type="RefSeq" id="WP_127565172.1">
    <property type="nucleotide sequence ID" value="NZ_BMFB01000004.1"/>
</dbReference>
<evidence type="ECO:0000313" key="6">
    <source>
        <dbReference type="EMBL" id="AZU02712.1"/>
    </source>
</evidence>
<gene>
    <name evidence="6" type="ORF">X907_0162</name>
</gene>
<evidence type="ECO:0000256" key="1">
    <source>
        <dbReference type="ARBA" id="ARBA00004167"/>
    </source>
</evidence>
<reference evidence="6 7" key="1">
    <citation type="submission" date="2016-12" db="EMBL/GenBank/DDBJ databases">
        <title>The genome of dimorphic prosthecate Glycocaulis alkaliphilus 6b-8t, isolated from crude oil dictates its adaptability in petroleum environments.</title>
        <authorList>
            <person name="Wu X.-L."/>
            <person name="Geng S."/>
        </authorList>
    </citation>
    <scope>NUCLEOTIDE SEQUENCE [LARGE SCALE GENOMIC DNA]</scope>
    <source>
        <strain evidence="6 7">6B-8</strain>
    </source>
</reference>
<feature type="domain" description="Translocation and assembly module TamB C-terminal" evidence="5">
    <location>
        <begin position="1033"/>
        <end position="1373"/>
    </location>
</feature>
<dbReference type="Pfam" id="PF04357">
    <property type="entry name" value="TamB"/>
    <property type="match status" value="1"/>
</dbReference>
<dbReference type="GO" id="GO:0005886">
    <property type="term" value="C:plasma membrane"/>
    <property type="evidence" value="ECO:0007669"/>
    <property type="project" value="InterPro"/>
</dbReference>
<evidence type="ECO:0000259" key="5">
    <source>
        <dbReference type="Pfam" id="PF04357"/>
    </source>
</evidence>
<keyword evidence="7" id="KW-1185">Reference proteome</keyword>
<evidence type="ECO:0000313" key="7">
    <source>
        <dbReference type="Proteomes" id="UP000286954"/>
    </source>
</evidence>
<organism evidence="6 7">
    <name type="scientific">Glycocaulis alkaliphilus</name>
    <dbReference type="NCBI Taxonomy" id="1434191"/>
    <lineage>
        <taxon>Bacteria</taxon>
        <taxon>Pseudomonadati</taxon>
        <taxon>Pseudomonadota</taxon>
        <taxon>Alphaproteobacteria</taxon>
        <taxon>Maricaulales</taxon>
        <taxon>Maricaulaceae</taxon>
        <taxon>Glycocaulis</taxon>
    </lineage>
</organism>
<sequence>MSAVSSSRIRLIALILAWTFGILTLLTVVTAGIAVVTLTGQTGRDLVVRLADGRQVAGYGRLSISGLEGNLFDRLTARRITLSDEEGVWLELEEAVFEWTPASLLANTLDIAELSVQRANILRLPAREEQAPGGGGLPDLAVNLARFEINALSLAEGVAGDAAVISVLGRARGQGAQWNAQLDADRIDAPGDRVSLSLVTDGDISLRADIDAAPDGPLAALLQAPGQGATARLSADGTPQAGGGDLVFFIGDARAGASTLDWSDGMLSAQGQLDARAWESFEQLDSLIGGALEFALQLPLGEAGVTAPQLDAVSGEVRAPRLSLTAARRADGIAVQVQEAAGLVNALLPETMQFASLAADGILIPASEGSPLVFEGRIGAEGITLPIGNIAHAGGPVRVEGPLDTIRVDASLQTRSTALEPDILQTLAGAEPALEARLVWNSEQRQLEIVSARLEGASALVLTASGSVDTARERIALSLRYDGLAIERLTEQLSGRASGTAELALGFDGTGRFSASGRAQNLGRELGTRIGGEARFSARGERRADGAIALEALDIEAPNLVAEAQGSSDEQGWDITGQAAWSCGAPLAAMVLEGTASLAFEARDRNDTLRIRADMTAPRAGAGPVVVENARLRLEGEGPPDAFDGAWRLTGATGTGPVDIGGRASREGERADLSGIEGRFGGFNYTGGLQAEGSRVGGALRAMPVNGFGSAAIAFRLADGHISARIRAEDMVGENLTYLDRLEFDAEGPVDNIGFTLEAEGAYGARALVSVNGQLTSGEDETALGFSLIGRYGGVRIATREAADFRFGPDGTRARLSLGLNRGTLDARVDTGDDSIEVTLDAANIPAALASYPSGREPVGGAVSGNLALSQAGGTWTGTMRLEAEDIAPPESQRPDGADITLNGTLTMMLDEAGAQLEARARGSDLQATASIQLLSGPVTGPESLTAPETGLAGAARVSGEIGTLAAFRLAEGQSLSGTARLEAVLGGSVGAPDLDGTLVLENGRFDDPAIGISVQNLRLDARFAEDGLEIDSLRAQSAEGGELTGNGSFSLAGARLQGEAALQFTDFLIIERPDLTVVGGGNVDIGVGDNRIEISGETRIARAEVRPPEASRPSIPLVEVVHINAAGARDDLAELRRGPDIVLDYRIRAPGRIFVRGGQFDSEWSMDVTARGPTNAISLRGRATLLRGRADLLGRPFEMRSGSVVFAGDPMDAAINLVAARQAREITAEIRVGGVVSAPEITLASTPSLPQDEIAARLLFDQGAGQLSGVQAAQLAGAVASMSSGGGFDPFGALRSGLGLDQLSVSSSRTGETVVAGGRYLTEDVYLEVETGGGSASATTRIEWALTQNLTLLSRIAPDGDTGVALTWRREYD</sequence>
<dbReference type="KEGG" id="gak:X907_0162"/>
<dbReference type="InterPro" id="IPR007452">
    <property type="entry name" value="TamB_C"/>
</dbReference>
<dbReference type="OrthoDB" id="7784409at2"/>
<evidence type="ECO:0000256" key="4">
    <source>
        <dbReference type="ARBA" id="ARBA00023136"/>
    </source>
</evidence>
<evidence type="ECO:0000256" key="3">
    <source>
        <dbReference type="ARBA" id="ARBA00022989"/>
    </source>
</evidence>
<name>A0A3T0E5Y7_9PROT</name>
<dbReference type="EMBL" id="CP018911">
    <property type="protein sequence ID" value="AZU02712.1"/>
    <property type="molecule type" value="Genomic_DNA"/>
</dbReference>
<keyword evidence="4" id="KW-0472">Membrane</keyword>
<keyword evidence="3" id="KW-1133">Transmembrane helix</keyword>
<keyword evidence="2" id="KW-0812">Transmembrane</keyword>
<proteinExistence type="predicted"/>
<protein>
    <recommendedName>
        <fullName evidence="5">Translocation and assembly module TamB C-terminal domain-containing protein</fullName>
    </recommendedName>
</protein>
<comment type="subcellular location">
    <subcellularLocation>
        <location evidence="1">Membrane</location>
        <topology evidence="1">Single-pass membrane protein</topology>
    </subcellularLocation>
</comment>
<dbReference type="GO" id="GO:0009306">
    <property type="term" value="P:protein secretion"/>
    <property type="evidence" value="ECO:0007669"/>
    <property type="project" value="InterPro"/>
</dbReference>
<accession>A0A3T0E5Y7</accession>
<dbReference type="GO" id="GO:0097347">
    <property type="term" value="C:TAM protein secretion complex"/>
    <property type="evidence" value="ECO:0007669"/>
    <property type="project" value="TreeGrafter"/>
</dbReference>